<evidence type="ECO:0000256" key="2">
    <source>
        <dbReference type="ARBA" id="ARBA00022737"/>
    </source>
</evidence>
<dbReference type="PANTHER" id="PTHR47936">
    <property type="entry name" value="PPR_LONG DOMAIN-CONTAINING PROTEIN"/>
    <property type="match status" value="1"/>
</dbReference>
<dbReference type="GO" id="GO:0031930">
    <property type="term" value="P:mitochondria-nucleus signaling pathway"/>
    <property type="evidence" value="ECO:0007669"/>
    <property type="project" value="TreeGrafter"/>
</dbReference>
<keyword evidence="2" id="KW-0677">Repeat</keyword>
<dbReference type="Pfam" id="PF13041">
    <property type="entry name" value="PPR_2"/>
    <property type="match status" value="3"/>
</dbReference>
<evidence type="ECO:0000256" key="4">
    <source>
        <dbReference type="PROSITE-ProRule" id="PRU00708"/>
    </source>
</evidence>
<evidence type="ECO:0000256" key="1">
    <source>
        <dbReference type="ARBA" id="ARBA00007626"/>
    </source>
</evidence>
<proteinExistence type="inferred from homology"/>
<dbReference type="AlphaFoldDB" id="A0A6V7QSP3"/>
<evidence type="ECO:0000256" key="5">
    <source>
        <dbReference type="SAM" id="MobiDB-lite"/>
    </source>
</evidence>
<dbReference type="GO" id="GO:0009507">
    <property type="term" value="C:chloroplast"/>
    <property type="evidence" value="ECO:0007669"/>
    <property type="project" value="TreeGrafter"/>
</dbReference>
<dbReference type="InterPro" id="IPR011990">
    <property type="entry name" value="TPR-like_helical_dom_sf"/>
</dbReference>
<dbReference type="Gene3D" id="1.25.40.10">
    <property type="entry name" value="Tetratricopeptide repeat domain"/>
    <property type="match status" value="3"/>
</dbReference>
<feature type="compositionally biased region" description="Low complexity" evidence="5">
    <location>
        <begin position="60"/>
        <end position="79"/>
    </location>
</feature>
<dbReference type="NCBIfam" id="TIGR00756">
    <property type="entry name" value="PPR"/>
    <property type="match status" value="7"/>
</dbReference>
<feature type="repeat" description="PPR" evidence="4">
    <location>
        <begin position="443"/>
        <end position="477"/>
    </location>
</feature>
<feature type="repeat" description="PPR" evidence="4">
    <location>
        <begin position="373"/>
        <end position="407"/>
    </location>
</feature>
<feature type="repeat" description="PPR" evidence="4">
    <location>
        <begin position="197"/>
        <end position="231"/>
    </location>
</feature>
<feature type="repeat" description="PPR" evidence="4">
    <location>
        <begin position="478"/>
        <end position="512"/>
    </location>
</feature>
<comment type="similarity">
    <text evidence="1">Belongs to the PPR family. P subfamily.</text>
</comment>
<dbReference type="PANTHER" id="PTHR47936:SF1">
    <property type="entry name" value="PENTATRICOPEPTIDE REPEAT-CONTAINING PROTEIN GUN1, CHLOROPLASTIC"/>
    <property type="match status" value="1"/>
</dbReference>
<feature type="region of interest" description="Disordered" evidence="5">
    <location>
        <begin position="52"/>
        <end position="82"/>
    </location>
</feature>
<feature type="repeat" description="PPR" evidence="4">
    <location>
        <begin position="408"/>
        <end position="438"/>
    </location>
</feature>
<name>A0A6V7QSP3_ANACO</name>
<feature type="repeat" description="PPR" evidence="4">
    <location>
        <begin position="268"/>
        <end position="302"/>
    </location>
</feature>
<organism evidence="6">
    <name type="scientific">Ananas comosus var. bracteatus</name>
    <name type="common">red pineapple</name>
    <dbReference type="NCBI Taxonomy" id="296719"/>
    <lineage>
        <taxon>Eukaryota</taxon>
        <taxon>Viridiplantae</taxon>
        <taxon>Streptophyta</taxon>
        <taxon>Embryophyta</taxon>
        <taxon>Tracheophyta</taxon>
        <taxon>Spermatophyta</taxon>
        <taxon>Magnoliopsida</taxon>
        <taxon>Liliopsida</taxon>
        <taxon>Poales</taxon>
        <taxon>Bromeliaceae</taxon>
        <taxon>Bromelioideae</taxon>
        <taxon>Ananas</taxon>
    </lineage>
</organism>
<accession>A0A6V7QSP3</accession>
<dbReference type="InterPro" id="IPR002885">
    <property type="entry name" value="PPR_rpt"/>
</dbReference>
<dbReference type="PROSITE" id="PS51375">
    <property type="entry name" value="PPR"/>
    <property type="match status" value="8"/>
</dbReference>
<sequence>MDFFAVSYSAAASSSFSLTLPPPPPPPLAPTPFVRFVVRIRGPYNNRRRVSALSKTLEESPASSSSSSSSSSSTPTSASIAKSFKSPARRSAIAEVEASSDLDAALSRVEGILRIQDYNIILRYFGSREDGVKCLGENSHEKIMVISEIDLFEWMQKHEKLDFVSYSSYFKYIGVSCNPAKALQVYESIPDKLLKVNVSVCNSFLGCMLRNGRCESGLKLFEQMKDDGLSPDLVTYSTLIAGCTKLKNGYSKAMALVQEMKNNGLRMDSVMYGTLLSISAANNLTEEAEKYFQQMKDEGCHPNLFHYSSLLNAYAVDRNHVKAEKLVNDMKSSGVAPNKVILTTLLKVYARGSLFEKSRDLLAELEALGYAEDEIPYCLLLDNLAKAGHIRETKKLFTEMKEKRVKSDGYSYSIMISALCRCGLHLEAKQLAKEFEASYEKYDLVMLNTLLRAYCNGGDMESVMKMLRKMDELTIAPDWNTFHILIKYFCKEKLYHLAYKTIEDMHSKGHQLNDELCSSLILQLGEAGFPSEAFSVYNMLRYSKRTLCKSLHEKMLDILVAAGFLKDAYVVMKDNFEVISTHSLEKFVSSFMKSGNINLMNDVLKAFHRSGKHINQDVFRSAVSRYISMPDKKELLLQLLQWMSGQGYCVDSSTRNLLLKNASLFGRKQLIADILSTQQMMSRKLKSQNIRR</sequence>
<reference evidence="6" key="1">
    <citation type="submission" date="2020-07" db="EMBL/GenBank/DDBJ databases">
        <authorList>
            <person name="Lin J."/>
        </authorList>
    </citation>
    <scope>NUCLEOTIDE SEQUENCE</scope>
</reference>
<feature type="repeat" description="PPR" evidence="4">
    <location>
        <begin position="232"/>
        <end position="267"/>
    </location>
</feature>
<evidence type="ECO:0000256" key="3">
    <source>
        <dbReference type="ARBA" id="ARBA00022946"/>
    </source>
</evidence>
<gene>
    <name evidence="6" type="ORF">CB5_LOCUS29390</name>
</gene>
<feature type="repeat" description="PPR" evidence="4">
    <location>
        <begin position="303"/>
        <end position="337"/>
    </location>
</feature>
<evidence type="ECO:0000313" key="6">
    <source>
        <dbReference type="EMBL" id="CAD1846179.1"/>
    </source>
</evidence>
<dbReference type="Pfam" id="PF13812">
    <property type="entry name" value="PPR_3"/>
    <property type="match status" value="1"/>
</dbReference>
<protein>
    <submittedName>
        <fullName evidence="6">Uncharacterized protein</fullName>
    </submittedName>
</protein>
<keyword evidence="3" id="KW-0809">Transit peptide</keyword>
<dbReference type="EMBL" id="CAJEUB010000012">
    <property type="protein sequence ID" value="CAD1846179.1"/>
    <property type="molecule type" value="Genomic_DNA"/>
</dbReference>
<dbReference type="GO" id="GO:0010019">
    <property type="term" value="P:chloroplast-nucleus signaling pathway"/>
    <property type="evidence" value="ECO:0007669"/>
    <property type="project" value="TreeGrafter"/>
</dbReference>